<keyword evidence="2" id="KW-1185">Reference proteome</keyword>
<name>A0ACC2QP07_9NEOP</name>
<reference evidence="1" key="1">
    <citation type="submission" date="2023-03" db="EMBL/GenBank/DDBJ databases">
        <title>Chromosome-level genomes of two armyworms, Mythimna separata and Mythimna loreyi, provide insights into the biosynthesis and reception of sex pheromones.</title>
        <authorList>
            <person name="Zhao H."/>
        </authorList>
    </citation>
    <scope>NUCLEOTIDE SEQUENCE</scope>
    <source>
        <strain evidence="1">BeijingLab</strain>
    </source>
</reference>
<proteinExistence type="predicted"/>
<comment type="caution">
    <text evidence="1">The sequence shown here is derived from an EMBL/GenBank/DDBJ whole genome shotgun (WGS) entry which is preliminary data.</text>
</comment>
<organism evidence="1 2">
    <name type="scientific">Mythimna loreyi</name>
    <dbReference type="NCBI Taxonomy" id="667449"/>
    <lineage>
        <taxon>Eukaryota</taxon>
        <taxon>Metazoa</taxon>
        <taxon>Ecdysozoa</taxon>
        <taxon>Arthropoda</taxon>
        <taxon>Hexapoda</taxon>
        <taxon>Insecta</taxon>
        <taxon>Pterygota</taxon>
        <taxon>Neoptera</taxon>
        <taxon>Endopterygota</taxon>
        <taxon>Lepidoptera</taxon>
        <taxon>Glossata</taxon>
        <taxon>Ditrysia</taxon>
        <taxon>Noctuoidea</taxon>
        <taxon>Noctuidae</taxon>
        <taxon>Noctuinae</taxon>
        <taxon>Hadenini</taxon>
        <taxon>Mythimna</taxon>
    </lineage>
</organism>
<dbReference type="EMBL" id="CM056795">
    <property type="protein sequence ID" value="KAJ8720554.1"/>
    <property type="molecule type" value="Genomic_DNA"/>
</dbReference>
<evidence type="ECO:0000313" key="2">
    <source>
        <dbReference type="Proteomes" id="UP001231649"/>
    </source>
</evidence>
<protein>
    <submittedName>
        <fullName evidence="1">Uncharacterized protein</fullName>
    </submittedName>
</protein>
<dbReference type="Proteomes" id="UP001231649">
    <property type="component" value="Chromosome 19"/>
</dbReference>
<sequence>MLRSVLKIDVTWSSKLCAPSPPVHSEMADSEDVLGTLILLSYCFIQVKKKKKCYWTSYLFKNRGVCGGLSLIAILKNQMFTGQYKNFVRMSPIDFEELLNLIGPKVLKNDTYYSVTNVSN</sequence>
<accession>A0ACC2QP07</accession>
<evidence type="ECO:0000313" key="1">
    <source>
        <dbReference type="EMBL" id="KAJ8720554.1"/>
    </source>
</evidence>
<gene>
    <name evidence="1" type="ORF">PYW08_006019</name>
</gene>